<evidence type="ECO:0000313" key="2">
    <source>
        <dbReference type="Proteomes" id="UP000664357"/>
    </source>
</evidence>
<keyword evidence="2" id="KW-1185">Reference proteome</keyword>
<organism evidence="1 2">
    <name type="scientific">Candidatus Enterococcus ferrettii</name>
    <dbReference type="NCBI Taxonomy" id="2815324"/>
    <lineage>
        <taxon>Bacteria</taxon>
        <taxon>Bacillati</taxon>
        <taxon>Bacillota</taxon>
        <taxon>Bacilli</taxon>
        <taxon>Lactobacillales</taxon>
        <taxon>Enterococcaceae</taxon>
        <taxon>Enterococcus</taxon>
    </lineage>
</organism>
<reference evidence="1 2" key="1">
    <citation type="submission" date="2021-03" db="EMBL/GenBank/DDBJ databases">
        <authorList>
            <person name="Gilmore M.S."/>
            <person name="Schwartzman J."/>
            <person name="Van Tyne D."/>
            <person name="Martin M."/>
            <person name="Earl A.M."/>
            <person name="Manson A.L."/>
            <person name="Straub T."/>
            <person name="Salamzade R."/>
            <person name="Saavedra J."/>
            <person name="Lebreton F."/>
            <person name="Prichula J."/>
            <person name="Schaufler K."/>
            <person name="Gaca A."/>
            <person name="Sgardioli B."/>
            <person name="Wagenaar J."/>
            <person name="Strong T."/>
        </authorList>
    </citation>
    <scope>NUCLEOTIDE SEQUENCE [LARGE SCALE GENOMIC DNA]</scope>
    <source>
        <strain evidence="1 2">665A</strain>
    </source>
</reference>
<reference evidence="1 2" key="2">
    <citation type="submission" date="2024-02" db="EMBL/GenBank/DDBJ databases">
        <title>The Genome Sequence of Enterococcus sp. DIV0159.</title>
        <authorList>
            <person name="Earl A."/>
            <person name="Manson A."/>
            <person name="Gilmore M."/>
            <person name="Sanders J."/>
            <person name="Shea T."/>
            <person name="Howe W."/>
            <person name="Livny J."/>
            <person name="Cuomo C."/>
            <person name="Neafsey D."/>
            <person name="Birren B."/>
        </authorList>
    </citation>
    <scope>NUCLEOTIDE SEQUENCE [LARGE SCALE GENOMIC DNA]</scope>
    <source>
        <strain evidence="1 2">665A</strain>
    </source>
</reference>
<name>A0ABV0EKL8_9ENTE</name>
<comment type="caution">
    <text evidence="1">The sequence shown here is derived from an EMBL/GenBank/DDBJ whole genome shotgun (WGS) entry which is preliminary data.</text>
</comment>
<sequence length="106" mass="11965">MDMSEINVYGIKCDNPDCDYENMDVKYEEYPQWLNEECPSCGENLLTEEDLESTKQLVEMVKIANQIAKDAGLDDLELAKTPKIALPIEMDGTGKVTFGKARVLEE</sequence>
<accession>A0ABV0EKL8</accession>
<dbReference type="RefSeq" id="WP_207704212.1">
    <property type="nucleotide sequence ID" value="NZ_JAFREL020000001.1"/>
</dbReference>
<dbReference type="Proteomes" id="UP000664357">
    <property type="component" value="Unassembled WGS sequence"/>
</dbReference>
<evidence type="ECO:0000313" key="1">
    <source>
        <dbReference type="EMBL" id="MEO1768283.1"/>
    </source>
</evidence>
<protein>
    <submittedName>
        <fullName evidence="1">Uncharacterized protein</fullName>
    </submittedName>
</protein>
<gene>
    <name evidence="1" type="ORF">JZO67_000194</name>
</gene>
<proteinExistence type="predicted"/>
<dbReference type="EMBL" id="JAFREL020000001">
    <property type="protein sequence ID" value="MEO1768283.1"/>
    <property type="molecule type" value="Genomic_DNA"/>
</dbReference>